<accession>A0AAQ3SB08</accession>
<dbReference type="GO" id="GO:0017004">
    <property type="term" value="P:cytochrome complex assembly"/>
    <property type="evidence" value="ECO:0007669"/>
    <property type="project" value="UniProtKB-KW"/>
</dbReference>
<comment type="subcellular location">
    <subcellularLocation>
        <location evidence="1">Mitochondrion</location>
    </subcellularLocation>
</comment>
<sequence>MDLNKEKGGTNVRLQAWCDTKVIVEINSKLKEVDQIRIRQTPFNGNDTTDAGRDANMTGGKRREDDRRRCLWVDLRWPFNGERRWSREGALVVGREKNCSGNRQTIHELLLSQDQAENLANLKRVHFDYRHTILQNSGVSLEAESLQFSTSKDQSPVLGSMRYYGIIEEIWEVDYTEFFVPFFKCKWFYHKSGVKIDESRMDSYSDLRSVLADRLTEAFRFGFGASDVSYLSHEGKSTSGAREGTWRLVCLKSIEFRREVGLGQILKTPGTDMTANSRRIGTESPAHEKGSYFSKVFDVACDASGIEEKSSTYDKEFDVVVQSLHRWRYLYSQKKFKSRHARWVEFINEYSFFLKHRSGVENKVADALILMMSAQVIGFDRMKDEYSTCPYFGLIYKEGSLFRATKLCIPRTSLRDFLVWEMHAGVLAGHYGRDLTIVLVKDRLRHQERNSMILKPWHKKKKERKVIQLVAWGRQNPSTDKWATKGVKALLIEVQLSRSMVGGPSKHVKVGIDSSDRAAGNARLGAESSDLLAVPGRQYHVPVSQHLEELGISLSSRSRPRSRDRGKACLGEWWDDKWNGQPSPNFPVNKALLSRAISRKGIADRGKQATISKLNGKRAYLIAALSGKLPSGLTGVFIAAGLDRFTRMAQLEPPGLPIFRSCLRSFWGKIQQKALTNLSLKPDARRCLICRARRSVKRVGQPSKKFLHYGYYSILHYHLIHPLLETKAAIPNALPLSLQSGVKPGDHNVSKRGGHREVLYYFVSNFVKNSILSLPRYEQKSGAAPQLYTPFVLRTLVDSELRSRRNRTFDGPALFYAPLYPERKMRLTPLGARRSRGSREGKRRTHPLLHLARDDKERASSIDEQRIDGALGIALFFSPFLSASSDPFVRNFFVCTEPLAESNPVPQDPISAIHPPCIYAGDVASAMGFGLCRSKMMNGIVALHSPPMRKDAAEKKGTLLRSAGCVGSRITTKKPAHASGHGALVDMGGAGEACRSYMTLVDFRKVGYRDELFIMVHQASQVFYVKYPASDHWYVALQGKKQIEVNNENLINIHIADNHSFQTTTNLDEQSLVDDDVHAIRSDHDEGINICSPSRSTRGPTRMKQLLIRKNRGEKTQVNVNVITGVATGPYADDFRSYLGVVAREKINILTPSFEHVSEVDRKIIWNDIFDSLVEQSSQGQFTPEGRQDILTAAIGRPEHPGRVCVAGLGVGIRDYFGISSRQSSYAYSEEQRERLTQEITKKVRADLTDEITNKQFETYGMRPVPSPVQEQEHVVPPTDKLNKHLWRSGKGRCSAPAVPGDDMDDASPCLLYILDDTETVLVAHGTVFKAATVVHGMKLSEDEVKVSVDEMIVPDAKVPLPTYEIFTVEQAFKSFIAWPKHLIGSTQAQEKIPLYEDDPLGSLQLLADIIEDKPLEVEYDSNVFGRVYEVPLYLHSQDIRELASGTQEYLCGTSDKLGYSDDYGFIDP</sequence>
<keyword evidence="4" id="KW-0496">Mitochondrion</keyword>
<feature type="region of interest" description="Disordered" evidence="5">
    <location>
        <begin position="42"/>
        <end position="61"/>
    </location>
</feature>
<dbReference type="GO" id="GO:0005739">
    <property type="term" value="C:mitochondrion"/>
    <property type="evidence" value="ECO:0007669"/>
    <property type="project" value="UniProtKB-SubCell"/>
</dbReference>
<proteinExistence type="inferred from homology"/>
<evidence type="ECO:0000256" key="1">
    <source>
        <dbReference type="ARBA" id="ARBA00004173"/>
    </source>
</evidence>
<feature type="domain" description="DUF8039" evidence="6">
    <location>
        <begin position="1301"/>
        <end position="1384"/>
    </location>
</feature>
<protein>
    <recommendedName>
        <fullName evidence="6">DUF8039 domain-containing protein</fullName>
    </recommendedName>
</protein>
<dbReference type="GO" id="GO:0015232">
    <property type="term" value="F:heme transmembrane transporter activity"/>
    <property type="evidence" value="ECO:0007669"/>
    <property type="project" value="InterPro"/>
</dbReference>
<keyword evidence="8" id="KW-1185">Reference proteome</keyword>
<dbReference type="PANTHER" id="PTHR43653">
    <property type="entry name" value="CYTOCHROME C ASSEMBLY PROTEIN-RELATED"/>
    <property type="match status" value="1"/>
</dbReference>
<evidence type="ECO:0000256" key="3">
    <source>
        <dbReference type="ARBA" id="ARBA00022748"/>
    </source>
</evidence>
<evidence type="ECO:0000313" key="8">
    <source>
        <dbReference type="Proteomes" id="UP001374535"/>
    </source>
</evidence>
<dbReference type="PANTHER" id="PTHR43653:SF1">
    <property type="entry name" value="CYTOCHROME C-TYPE BIOGENESIS PROTEIN CCMF"/>
    <property type="match status" value="1"/>
</dbReference>
<evidence type="ECO:0000259" key="6">
    <source>
        <dbReference type="Pfam" id="PF26133"/>
    </source>
</evidence>
<evidence type="ECO:0000256" key="5">
    <source>
        <dbReference type="SAM" id="MobiDB-lite"/>
    </source>
</evidence>
<dbReference type="PRINTS" id="PR01410">
    <property type="entry name" value="CCBIOGENESIS"/>
</dbReference>
<reference evidence="7 8" key="1">
    <citation type="journal article" date="2023" name="Life. Sci Alliance">
        <title>Evolutionary insights into 3D genome organization and epigenetic landscape of Vigna mungo.</title>
        <authorList>
            <person name="Junaid A."/>
            <person name="Singh B."/>
            <person name="Bhatia S."/>
        </authorList>
    </citation>
    <scope>NUCLEOTIDE SEQUENCE [LARGE SCALE GENOMIC DNA]</scope>
    <source>
        <strain evidence="7">Urdbean</strain>
    </source>
</reference>
<dbReference type="InterPro" id="IPR003567">
    <property type="entry name" value="Cyt_c_biogenesis"/>
</dbReference>
<organism evidence="7 8">
    <name type="scientific">Vigna mungo</name>
    <name type="common">Black gram</name>
    <name type="synonym">Phaseolus mungo</name>
    <dbReference type="NCBI Taxonomy" id="3915"/>
    <lineage>
        <taxon>Eukaryota</taxon>
        <taxon>Viridiplantae</taxon>
        <taxon>Streptophyta</taxon>
        <taxon>Embryophyta</taxon>
        <taxon>Tracheophyta</taxon>
        <taxon>Spermatophyta</taxon>
        <taxon>Magnoliopsida</taxon>
        <taxon>eudicotyledons</taxon>
        <taxon>Gunneridae</taxon>
        <taxon>Pentapetalae</taxon>
        <taxon>rosids</taxon>
        <taxon>fabids</taxon>
        <taxon>Fabales</taxon>
        <taxon>Fabaceae</taxon>
        <taxon>Papilionoideae</taxon>
        <taxon>50 kb inversion clade</taxon>
        <taxon>NPAAA clade</taxon>
        <taxon>indigoferoid/millettioid clade</taxon>
        <taxon>Phaseoleae</taxon>
        <taxon>Vigna</taxon>
    </lineage>
</organism>
<dbReference type="PRINTS" id="PR01412">
    <property type="entry name" value="CCBSBIOGNSIS"/>
</dbReference>
<evidence type="ECO:0000313" key="7">
    <source>
        <dbReference type="EMBL" id="WVZ24107.1"/>
    </source>
</evidence>
<evidence type="ECO:0000256" key="4">
    <source>
        <dbReference type="ARBA" id="ARBA00023128"/>
    </source>
</evidence>
<dbReference type="GO" id="GO:0016020">
    <property type="term" value="C:membrane"/>
    <property type="evidence" value="ECO:0007669"/>
    <property type="project" value="InterPro"/>
</dbReference>
<gene>
    <name evidence="7" type="ORF">V8G54_002651</name>
</gene>
<dbReference type="EMBL" id="CP144700">
    <property type="protein sequence ID" value="WVZ24107.1"/>
    <property type="molecule type" value="Genomic_DNA"/>
</dbReference>
<dbReference type="InterPro" id="IPR058352">
    <property type="entry name" value="DUF8039"/>
</dbReference>
<name>A0AAQ3SB08_VIGMU</name>
<comment type="similarity">
    <text evidence="2">Belongs to the CcmF/CycK/Ccl1/NrfE/CcsA family.</text>
</comment>
<dbReference type="Proteomes" id="UP001374535">
    <property type="component" value="Chromosome 1"/>
</dbReference>
<keyword evidence="3" id="KW-0201">Cytochrome c-type biogenesis</keyword>
<dbReference type="InterPro" id="IPR003569">
    <property type="entry name" value="Cyt_c_biogenesis_plant"/>
</dbReference>
<evidence type="ECO:0000256" key="2">
    <source>
        <dbReference type="ARBA" id="ARBA00009186"/>
    </source>
</evidence>
<dbReference type="Pfam" id="PF26133">
    <property type="entry name" value="DUF8039"/>
    <property type="match status" value="1"/>
</dbReference>